<feature type="compositionally biased region" description="Basic residues" evidence="1">
    <location>
        <begin position="50"/>
        <end position="59"/>
    </location>
</feature>
<evidence type="ECO:0000313" key="3">
    <source>
        <dbReference type="Proteomes" id="UP001175227"/>
    </source>
</evidence>
<dbReference type="AlphaFoldDB" id="A0AA39NTC8"/>
<evidence type="ECO:0000256" key="1">
    <source>
        <dbReference type="SAM" id="MobiDB-lite"/>
    </source>
</evidence>
<name>A0AA39NTC8_9AGAR</name>
<feature type="compositionally biased region" description="Basic and acidic residues" evidence="1">
    <location>
        <begin position="112"/>
        <end position="121"/>
    </location>
</feature>
<evidence type="ECO:0000313" key="2">
    <source>
        <dbReference type="EMBL" id="KAK0471113.1"/>
    </source>
</evidence>
<dbReference type="Proteomes" id="UP001175227">
    <property type="component" value="Unassembled WGS sequence"/>
</dbReference>
<dbReference type="EMBL" id="JAUEPR010000054">
    <property type="protein sequence ID" value="KAK0471113.1"/>
    <property type="molecule type" value="Genomic_DNA"/>
</dbReference>
<proteinExistence type="predicted"/>
<feature type="region of interest" description="Disordered" evidence="1">
    <location>
        <begin position="31"/>
        <end position="121"/>
    </location>
</feature>
<organism evidence="2 3">
    <name type="scientific">Armillaria novae-zelandiae</name>
    <dbReference type="NCBI Taxonomy" id="153914"/>
    <lineage>
        <taxon>Eukaryota</taxon>
        <taxon>Fungi</taxon>
        <taxon>Dikarya</taxon>
        <taxon>Basidiomycota</taxon>
        <taxon>Agaricomycotina</taxon>
        <taxon>Agaricomycetes</taxon>
        <taxon>Agaricomycetidae</taxon>
        <taxon>Agaricales</taxon>
        <taxon>Marasmiineae</taxon>
        <taxon>Physalacriaceae</taxon>
        <taxon>Armillaria</taxon>
    </lineage>
</organism>
<gene>
    <name evidence="2" type="ORF">IW261DRAFT_1572333</name>
</gene>
<keyword evidence="3" id="KW-1185">Reference proteome</keyword>
<accession>A0AA39NTC8</accession>
<protein>
    <submittedName>
        <fullName evidence="2">Uncharacterized protein</fullName>
    </submittedName>
</protein>
<feature type="compositionally biased region" description="Basic and acidic residues" evidence="1">
    <location>
        <begin position="74"/>
        <end position="102"/>
    </location>
</feature>
<feature type="compositionally biased region" description="Low complexity" evidence="1">
    <location>
        <begin position="40"/>
        <end position="49"/>
    </location>
</feature>
<sequence length="121" mass="13237">MPTPAQCRPHKVSSTQLTLISKPVAPLKLAAKPQSKPVLTTAKPATKATKSIKPHRQIIHSRSPSPAGIKPVFHKTDEKSKEEQYDKDTVDKDKEDSDVKDAVEDEEGVISSKDKVTTGKQ</sequence>
<comment type="caution">
    <text evidence="2">The sequence shown here is derived from an EMBL/GenBank/DDBJ whole genome shotgun (WGS) entry which is preliminary data.</text>
</comment>
<reference evidence="2" key="1">
    <citation type="submission" date="2023-06" db="EMBL/GenBank/DDBJ databases">
        <authorList>
            <consortium name="Lawrence Berkeley National Laboratory"/>
            <person name="Ahrendt S."/>
            <person name="Sahu N."/>
            <person name="Indic B."/>
            <person name="Wong-Bajracharya J."/>
            <person name="Merenyi Z."/>
            <person name="Ke H.-M."/>
            <person name="Monk M."/>
            <person name="Kocsube S."/>
            <person name="Drula E."/>
            <person name="Lipzen A."/>
            <person name="Balint B."/>
            <person name="Henrissat B."/>
            <person name="Andreopoulos B."/>
            <person name="Martin F.M."/>
            <person name="Harder C.B."/>
            <person name="Rigling D."/>
            <person name="Ford K.L."/>
            <person name="Foster G.D."/>
            <person name="Pangilinan J."/>
            <person name="Papanicolaou A."/>
            <person name="Barry K."/>
            <person name="LaButti K."/>
            <person name="Viragh M."/>
            <person name="Koriabine M."/>
            <person name="Yan M."/>
            <person name="Riley R."/>
            <person name="Champramary S."/>
            <person name="Plett K.L."/>
            <person name="Tsai I.J."/>
            <person name="Slot J."/>
            <person name="Sipos G."/>
            <person name="Plett J."/>
            <person name="Nagy L.G."/>
            <person name="Grigoriev I.V."/>
        </authorList>
    </citation>
    <scope>NUCLEOTIDE SEQUENCE</scope>
    <source>
        <strain evidence="2">ICMP 16352</strain>
    </source>
</reference>